<proteinExistence type="predicted"/>
<accession>A0A918H8G9</accession>
<reference evidence="1" key="2">
    <citation type="submission" date="2020-09" db="EMBL/GenBank/DDBJ databases">
        <authorList>
            <person name="Sun Q."/>
            <person name="Ohkuma M."/>
        </authorList>
    </citation>
    <scope>NUCLEOTIDE SEQUENCE</scope>
    <source>
        <strain evidence="1">JCM 4125</strain>
    </source>
</reference>
<keyword evidence="2" id="KW-1185">Reference proteome</keyword>
<dbReference type="EMBL" id="BMSA01000003">
    <property type="protein sequence ID" value="GGT42187.1"/>
    <property type="molecule type" value="Genomic_DNA"/>
</dbReference>
<name>A0A918H8G9_9ACTN</name>
<reference evidence="1" key="1">
    <citation type="journal article" date="2014" name="Int. J. Syst. Evol. Microbiol.">
        <title>Complete genome sequence of Corynebacterium casei LMG S-19264T (=DSM 44701T), isolated from a smear-ripened cheese.</title>
        <authorList>
            <consortium name="US DOE Joint Genome Institute (JGI-PGF)"/>
            <person name="Walter F."/>
            <person name="Albersmeier A."/>
            <person name="Kalinowski J."/>
            <person name="Ruckert C."/>
        </authorList>
    </citation>
    <scope>NUCLEOTIDE SEQUENCE</scope>
    <source>
        <strain evidence="1">JCM 4125</strain>
    </source>
</reference>
<dbReference type="Proteomes" id="UP000646776">
    <property type="component" value="Unassembled WGS sequence"/>
</dbReference>
<gene>
    <name evidence="1" type="ORF">GCM10010226_18510</name>
</gene>
<dbReference type="RefSeq" id="WP_189709577.1">
    <property type="nucleotide sequence ID" value="NZ_BMSA01000003.1"/>
</dbReference>
<organism evidence="1 2">
    <name type="scientific">Streptomyces phaeofaciens</name>
    <dbReference type="NCBI Taxonomy" id="68254"/>
    <lineage>
        <taxon>Bacteria</taxon>
        <taxon>Bacillati</taxon>
        <taxon>Actinomycetota</taxon>
        <taxon>Actinomycetes</taxon>
        <taxon>Kitasatosporales</taxon>
        <taxon>Streptomycetaceae</taxon>
        <taxon>Streptomyces</taxon>
    </lineage>
</organism>
<dbReference type="AlphaFoldDB" id="A0A918H8G9"/>
<comment type="caution">
    <text evidence="1">The sequence shown here is derived from an EMBL/GenBank/DDBJ whole genome shotgun (WGS) entry which is preliminary data.</text>
</comment>
<protein>
    <submittedName>
        <fullName evidence="1">Uncharacterized protein</fullName>
    </submittedName>
</protein>
<evidence type="ECO:0000313" key="2">
    <source>
        <dbReference type="Proteomes" id="UP000646776"/>
    </source>
</evidence>
<evidence type="ECO:0000313" key="1">
    <source>
        <dbReference type="EMBL" id="GGT42187.1"/>
    </source>
</evidence>
<sequence>MTAASVAIITATAITATESRTGRSLVTEAEFETLASFCADEYGLERCVAEGVVDQALALVYVMGTSGEGARMAPSQRVDPGWHTLILHTGWYADWCERSFGYFLHHQPNSKVRTRGLMVDVVGRLRAAGFEVDERLWGTAADCNPPTCCGDGPCC</sequence>